<dbReference type="AlphaFoldDB" id="A0A6G4XA19"/>
<comment type="caution">
    <text evidence="1">Lacks conserved residue(s) required for the propagation of feature annotation.</text>
</comment>
<sequence>TTGYGIHPALLDAALHLALVDSAGAGSAETGQLRLPFAFSGVTLHATGATSLRVQLTHTGDDSATLTATDPDGHPVISIDTITLRPLPTGQLTAVGSAHGRGVHHPVWQPVHHAESSGTAGRWAVLGTDSLGLTEALSAAGIKAEGHADADDLGAALDAGGPAPDVLALPYADDTDATGALRRMLDVLQRCLGDERLADTRLLLLTRHAVSASTDQDTHDLAAAAVHGLAHTAANEHPGRISLLDLDTHTTPAHLATAART</sequence>
<dbReference type="Proteomes" id="UP000477722">
    <property type="component" value="Unassembled WGS sequence"/>
</dbReference>
<dbReference type="Gene3D" id="3.10.129.110">
    <property type="entry name" value="Polyketide synthase dehydratase"/>
    <property type="match status" value="1"/>
</dbReference>
<dbReference type="EMBL" id="JAAKZZ010001063">
    <property type="protein sequence ID" value="NGO74002.1"/>
    <property type="molecule type" value="Genomic_DNA"/>
</dbReference>
<feature type="region of interest" description="C-terminal hotdog fold" evidence="1">
    <location>
        <begin position="1"/>
        <end position="93"/>
    </location>
</feature>
<proteinExistence type="predicted"/>
<gene>
    <name evidence="3" type="ORF">G5C65_37935</name>
</gene>
<dbReference type="Pfam" id="PF14765">
    <property type="entry name" value="PS-DH"/>
    <property type="match status" value="1"/>
</dbReference>
<dbReference type="InterPro" id="IPR055123">
    <property type="entry name" value="SpnB-like_Rossmann"/>
</dbReference>
<accession>A0A6G4XA19</accession>
<feature type="region of interest" description="N-terminal hotdog fold" evidence="1">
    <location>
        <position position="1"/>
    </location>
</feature>
<evidence type="ECO:0000256" key="1">
    <source>
        <dbReference type="PROSITE-ProRule" id="PRU01363"/>
    </source>
</evidence>
<dbReference type="SUPFAM" id="SSF51735">
    <property type="entry name" value="NAD(P)-binding Rossmann-fold domains"/>
    <property type="match status" value="1"/>
</dbReference>
<dbReference type="Gene3D" id="3.40.50.11460">
    <property type="match status" value="1"/>
</dbReference>
<name>A0A6G4XA19_9ACTN</name>
<reference evidence="3 4" key="1">
    <citation type="submission" date="2020-02" db="EMBL/GenBank/DDBJ databases">
        <title>Whole-genome analyses of novel actinobacteria.</title>
        <authorList>
            <person name="Sahin N."/>
            <person name="Tatar D."/>
        </authorList>
    </citation>
    <scope>NUCLEOTIDE SEQUENCE [LARGE SCALE GENOMIC DNA]</scope>
    <source>
        <strain evidence="3 4">SB3404</strain>
    </source>
</reference>
<evidence type="ECO:0000313" key="3">
    <source>
        <dbReference type="EMBL" id="NGO74002.1"/>
    </source>
</evidence>
<dbReference type="InterPro" id="IPR036291">
    <property type="entry name" value="NAD(P)-bd_dom_sf"/>
</dbReference>
<keyword evidence="4" id="KW-1185">Reference proteome</keyword>
<feature type="domain" description="PKS/mFAS DH" evidence="2">
    <location>
        <begin position="1"/>
        <end position="93"/>
    </location>
</feature>
<organism evidence="3 4">
    <name type="scientific">Streptomyces boncukensis</name>
    <dbReference type="NCBI Taxonomy" id="2711219"/>
    <lineage>
        <taxon>Bacteria</taxon>
        <taxon>Bacillati</taxon>
        <taxon>Actinomycetota</taxon>
        <taxon>Actinomycetes</taxon>
        <taxon>Kitasatosporales</taxon>
        <taxon>Streptomycetaceae</taxon>
        <taxon>Streptomyces</taxon>
    </lineage>
</organism>
<comment type="caution">
    <text evidence="3">The sequence shown here is derived from an EMBL/GenBank/DDBJ whole genome shotgun (WGS) entry which is preliminary data.</text>
</comment>
<evidence type="ECO:0000313" key="4">
    <source>
        <dbReference type="Proteomes" id="UP000477722"/>
    </source>
</evidence>
<dbReference type="Pfam" id="PF22953">
    <property type="entry name" value="SpnB_Rossmann"/>
    <property type="match status" value="1"/>
</dbReference>
<dbReference type="InterPro" id="IPR049900">
    <property type="entry name" value="PKS_mFAS_DH"/>
</dbReference>
<dbReference type="InterPro" id="IPR042104">
    <property type="entry name" value="PKS_dehydratase_sf"/>
</dbReference>
<feature type="non-terminal residue" evidence="3">
    <location>
        <position position="1"/>
    </location>
</feature>
<dbReference type="PROSITE" id="PS52019">
    <property type="entry name" value="PKS_MFAS_DH"/>
    <property type="match status" value="1"/>
</dbReference>
<dbReference type="InterPro" id="IPR049551">
    <property type="entry name" value="PKS_DH_C"/>
</dbReference>
<protein>
    <submittedName>
        <fullName evidence="3">Polyketide synthase</fullName>
    </submittedName>
</protein>
<feature type="non-terminal residue" evidence="3">
    <location>
        <position position="261"/>
    </location>
</feature>
<evidence type="ECO:0000259" key="2">
    <source>
        <dbReference type="PROSITE" id="PS52019"/>
    </source>
</evidence>
<dbReference type="RefSeq" id="WP_206442741.1">
    <property type="nucleotide sequence ID" value="NZ_JAAKZZ010001063.1"/>
</dbReference>